<dbReference type="CDD" id="cd00093">
    <property type="entry name" value="HTH_XRE"/>
    <property type="match status" value="1"/>
</dbReference>
<evidence type="ECO:0000313" key="3">
    <source>
        <dbReference type="EMBL" id="EIJ41846.1"/>
    </source>
</evidence>
<dbReference type="RefSeq" id="WP_002684158.1">
    <property type="nucleotide sequence ID" value="NZ_JH600070.1"/>
</dbReference>
<evidence type="ECO:0000313" key="4">
    <source>
        <dbReference type="Proteomes" id="UP000005744"/>
    </source>
</evidence>
<dbReference type="PROSITE" id="PS50943">
    <property type="entry name" value="HTH_CROC1"/>
    <property type="match status" value="1"/>
</dbReference>
<dbReference type="HOGENOM" id="CLU_066192_5_3_6"/>
<dbReference type="SMART" id="SM00530">
    <property type="entry name" value="HTH_XRE"/>
    <property type="match status" value="1"/>
</dbReference>
<name>I3CE03_9GAMM</name>
<evidence type="ECO:0000256" key="1">
    <source>
        <dbReference type="ARBA" id="ARBA00023125"/>
    </source>
</evidence>
<dbReference type="GO" id="GO:0003700">
    <property type="term" value="F:DNA-binding transcription factor activity"/>
    <property type="evidence" value="ECO:0007669"/>
    <property type="project" value="TreeGrafter"/>
</dbReference>
<dbReference type="OrthoDB" id="9799384at2"/>
<reference evidence="3 4" key="1">
    <citation type="submission" date="2011-11" db="EMBL/GenBank/DDBJ databases">
        <title>Improved High-Quality Draft sequence of Beggiatoa alba B18lD.</title>
        <authorList>
            <consortium name="US DOE Joint Genome Institute"/>
            <person name="Lucas S."/>
            <person name="Han J."/>
            <person name="Lapidus A."/>
            <person name="Cheng J.-F."/>
            <person name="Goodwin L."/>
            <person name="Pitluck S."/>
            <person name="Peters L."/>
            <person name="Mikhailova N."/>
            <person name="Held B."/>
            <person name="Detter J.C."/>
            <person name="Han C."/>
            <person name="Tapia R."/>
            <person name="Land M."/>
            <person name="Hauser L."/>
            <person name="Kyrpides N."/>
            <person name="Ivanova N."/>
            <person name="Pagani I."/>
            <person name="Samuel K."/>
            <person name="Teske A."/>
            <person name="Mueller J."/>
            <person name="Woyke T."/>
        </authorList>
    </citation>
    <scope>NUCLEOTIDE SEQUENCE [LARGE SCALE GENOMIC DNA]</scope>
    <source>
        <strain evidence="3 4">B18LD</strain>
    </source>
</reference>
<dbReference type="InterPro" id="IPR010982">
    <property type="entry name" value="Lambda_DNA-bd_dom_sf"/>
</dbReference>
<dbReference type="InterPro" id="IPR001387">
    <property type="entry name" value="Cro/C1-type_HTH"/>
</dbReference>
<proteinExistence type="predicted"/>
<dbReference type="PANTHER" id="PTHR46797">
    <property type="entry name" value="HTH-TYPE TRANSCRIPTIONAL REGULATOR"/>
    <property type="match status" value="1"/>
</dbReference>
<dbReference type="STRING" id="395493.BegalDRAFT_0939"/>
<sequence>MTSNERIKLFRNSLNLSQQKFADSLNISRGYLNDIERGRQEPSFNFIKCLNEVYNVNLNWLLKGHGEMYEEIQTPKKTQAIIEMIESLNDSQKQKIYAVIEDEKRFNEMEKRVNQLNQLIGTMKTA</sequence>
<organism evidence="3 4">
    <name type="scientific">Beggiatoa alba B18LD</name>
    <dbReference type="NCBI Taxonomy" id="395493"/>
    <lineage>
        <taxon>Bacteria</taxon>
        <taxon>Pseudomonadati</taxon>
        <taxon>Pseudomonadota</taxon>
        <taxon>Gammaproteobacteria</taxon>
        <taxon>Thiotrichales</taxon>
        <taxon>Thiotrichaceae</taxon>
        <taxon>Beggiatoa</taxon>
    </lineage>
</organism>
<protein>
    <submittedName>
        <fullName evidence="3">Putative transcriptional regulator</fullName>
    </submittedName>
</protein>
<dbReference type="PANTHER" id="PTHR46797:SF1">
    <property type="entry name" value="METHYLPHOSPHONATE SYNTHASE"/>
    <property type="match status" value="1"/>
</dbReference>
<dbReference type="EMBL" id="JH600070">
    <property type="protein sequence ID" value="EIJ41846.1"/>
    <property type="molecule type" value="Genomic_DNA"/>
</dbReference>
<dbReference type="InterPro" id="IPR050807">
    <property type="entry name" value="TransReg_Diox_bact_type"/>
</dbReference>
<dbReference type="Pfam" id="PF01381">
    <property type="entry name" value="HTH_3"/>
    <property type="match status" value="1"/>
</dbReference>
<gene>
    <name evidence="3" type="ORF">BegalDRAFT_0939</name>
</gene>
<dbReference type="eggNOG" id="COG1974">
    <property type="taxonomic scope" value="Bacteria"/>
</dbReference>
<feature type="domain" description="HTH cro/C1-type" evidence="2">
    <location>
        <begin position="7"/>
        <end position="61"/>
    </location>
</feature>
<keyword evidence="1" id="KW-0238">DNA-binding</keyword>
<dbReference type="GO" id="GO:0003677">
    <property type="term" value="F:DNA binding"/>
    <property type="evidence" value="ECO:0007669"/>
    <property type="project" value="UniProtKB-KW"/>
</dbReference>
<dbReference type="AlphaFoldDB" id="I3CE03"/>
<dbReference type="GO" id="GO:0005829">
    <property type="term" value="C:cytosol"/>
    <property type="evidence" value="ECO:0007669"/>
    <property type="project" value="TreeGrafter"/>
</dbReference>
<dbReference type="Gene3D" id="1.10.260.40">
    <property type="entry name" value="lambda repressor-like DNA-binding domains"/>
    <property type="match status" value="1"/>
</dbReference>
<evidence type="ECO:0000259" key="2">
    <source>
        <dbReference type="PROSITE" id="PS50943"/>
    </source>
</evidence>
<dbReference type="SUPFAM" id="SSF47413">
    <property type="entry name" value="lambda repressor-like DNA-binding domains"/>
    <property type="match status" value="1"/>
</dbReference>
<dbReference type="Proteomes" id="UP000005744">
    <property type="component" value="Unassembled WGS sequence"/>
</dbReference>
<keyword evidence="4" id="KW-1185">Reference proteome</keyword>
<accession>I3CE03</accession>